<organism evidence="1 2">
    <name type="scientific">Pisum sativum</name>
    <name type="common">Garden pea</name>
    <name type="synonym">Lathyrus oleraceus</name>
    <dbReference type="NCBI Taxonomy" id="3888"/>
    <lineage>
        <taxon>Eukaryota</taxon>
        <taxon>Viridiplantae</taxon>
        <taxon>Streptophyta</taxon>
        <taxon>Embryophyta</taxon>
        <taxon>Tracheophyta</taxon>
        <taxon>Spermatophyta</taxon>
        <taxon>Magnoliopsida</taxon>
        <taxon>eudicotyledons</taxon>
        <taxon>Gunneridae</taxon>
        <taxon>Pentapetalae</taxon>
        <taxon>rosids</taxon>
        <taxon>fabids</taxon>
        <taxon>Fabales</taxon>
        <taxon>Fabaceae</taxon>
        <taxon>Papilionoideae</taxon>
        <taxon>50 kb inversion clade</taxon>
        <taxon>NPAAA clade</taxon>
        <taxon>Hologalegina</taxon>
        <taxon>IRL clade</taxon>
        <taxon>Fabeae</taxon>
        <taxon>Lathyrus</taxon>
    </lineage>
</organism>
<dbReference type="AlphaFoldDB" id="A0A9D4VU96"/>
<dbReference type="Proteomes" id="UP001058974">
    <property type="component" value="Chromosome 7"/>
</dbReference>
<proteinExistence type="predicted"/>
<protein>
    <submittedName>
        <fullName evidence="1">Uncharacterized protein</fullName>
    </submittedName>
</protein>
<evidence type="ECO:0000313" key="1">
    <source>
        <dbReference type="EMBL" id="KAI5390270.1"/>
    </source>
</evidence>
<keyword evidence="2" id="KW-1185">Reference proteome</keyword>
<sequence>MKSKRSYNLLNILEFTSARNRPQWETLLLRKGVITDSVMLELLGKNGREFEELNKYDINKYADSGLRTLILTYCELDGEEYSWKR</sequence>
<name>A0A9D4VU96_PEA</name>
<gene>
    <name evidence="1" type="ORF">KIW84_075534</name>
</gene>
<dbReference type="Gramene" id="Psat07G0553400-T1">
    <property type="protein sequence ID" value="KAI5390270.1"/>
    <property type="gene ID" value="KIW84_075534"/>
</dbReference>
<accession>A0A9D4VU96</accession>
<reference evidence="1 2" key="1">
    <citation type="journal article" date="2022" name="Nat. Genet.">
        <title>Improved pea reference genome and pan-genome highlight genomic features and evolutionary characteristics.</title>
        <authorList>
            <person name="Yang T."/>
            <person name="Liu R."/>
            <person name="Luo Y."/>
            <person name="Hu S."/>
            <person name="Wang D."/>
            <person name="Wang C."/>
            <person name="Pandey M.K."/>
            <person name="Ge S."/>
            <person name="Xu Q."/>
            <person name="Li N."/>
            <person name="Li G."/>
            <person name="Huang Y."/>
            <person name="Saxena R.K."/>
            <person name="Ji Y."/>
            <person name="Li M."/>
            <person name="Yan X."/>
            <person name="He Y."/>
            <person name="Liu Y."/>
            <person name="Wang X."/>
            <person name="Xiang C."/>
            <person name="Varshney R.K."/>
            <person name="Ding H."/>
            <person name="Gao S."/>
            <person name="Zong X."/>
        </authorList>
    </citation>
    <scope>NUCLEOTIDE SEQUENCE [LARGE SCALE GENOMIC DNA]</scope>
    <source>
        <strain evidence="1 2">cv. Zhongwan 6</strain>
    </source>
</reference>
<dbReference type="EMBL" id="JAMSHJ010000007">
    <property type="protein sequence ID" value="KAI5390270.1"/>
    <property type="molecule type" value="Genomic_DNA"/>
</dbReference>
<evidence type="ECO:0000313" key="2">
    <source>
        <dbReference type="Proteomes" id="UP001058974"/>
    </source>
</evidence>
<comment type="caution">
    <text evidence="1">The sequence shown here is derived from an EMBL/GenBank/DDBJ whole genome shotgun (WGS) entry which is preliminary data.</text>
</comment>